<evidence type="ECO:0000256" key="3">
    <source>
        <dbReference type="ARBA" id="ARBA00022692"/>
    </source>
</evidence>
<reference evidence="8 11" key="3">
    <citation type="submission" date="2020-12" db="EMBL/GenBank/DDBJ databases">
        <title>Complete genome sequence of lactococcus lactis subsp. cremoris strain EPSC and strain G3-2.</title>
        <authorList>
            <person name="Kita K."/>
            <person name="Ishikawa S."/>
        </authorList>
    </citation>
    <scope>NUCLEOTIDE SEQUENCE [LARGE SCALE GENOMIC DNA]</scope>
    <source>
        <strain evidence="8 11">EPSC</strain>
    </source>
</reference>
<comment type="subcellular location">
    <subcellularLocation>
        <location evidence="1">Cell membrane</location>
        <topology evidence="1">Multi-pass membrane protein</topology>
    </subcellularLocation>
</comment>
<keyword evidence="4 6" id="KW-1133">Transmembrane helix</keyword>
<dbReference type="GO" id="GO:0022857">
    <property type="term" value="F:transmembrane transporter activity"/>
    <property type="evidence" value="ECO:0007669"/>
    <property type="project" value="InterPro"/>
</dbReference>
<evidence type="ECO:0000256" key="5">
    <source>
        <dbReference type="ARBA" id="ARBA00023136"/>
    </source>
</evidence>
<dbReference type="PANTHER" id="PTHR32196">
    <property type="entry name" value="ABC TRANSPORTER PERMEASE PROTEIN YPHD-RELATED-RELATED"/>
    <property type="match status" value="1"/>
</dbReference>
<dbReference type="Proteomes" id="UP000191806">
    <property type="component" value="Chromosome"/>
</dbReference>
<evidence type="ECO:0000256" key="2">
    <source>
        <dbReference type="ARBA" id="ARBA00022475"/>
    </source>
</evidence>
<protein>
    <submittedName>
        <fullName evidence="7">Ribose ABC transporter permease protein</fullName>
    </submittedName>
</protein>
<dbReference type="Pfam" id="PF02653">
    <property type="entry name" value="BPD_transp_2"/>
    <property type="match status" value="1"/>
</dbReference>
<name>A0A1V0PIX8_LACLC</name>
<dbReference type="InterPro" id="IPR001851">
    <property type="entry name" value="ABC_transp_permease"/>
</dbReference>
<dbReference type="GO" id="GO:0005886">
    <property type="term" value="C:plasma membrane"/>
    <property type="evidence" value="ECO:0007669"/>
    <property type="project" value="UniProtKB-SubCell"/>
</dbReference>
<evidence type="ECO:0000313" key="10">
    <source>
        <dbReference type="Proteomes" id="UP000191806"/>
    </source>
</evidence>
<evidence type="ECO:0000313" key="11">
    <source>
        <dbReference type="Proteomes" id="UP000595253"/>
    </source>
</evidence>
<dbReference type="Proteomes" id="UP000595253">
    <property type="component" value="Chromosome"/>
</dbReference>
<dbReference type="AlphaFoldDB" id="A0A1V0PIX8"/>
<feature type="transmembrane region" description="Helical" evidence="6">
    <location>
        <begin position="46"/>
        <end position="65"/>
    </location>
</feature>
<dbReference type="EMBL" id="CP032148">
    <property type="protein sequence ID" value="QSD63458.1"/>
    <property type="molecule type" value="Genomic_DNA"/>
</dbReference>
<dbReference type="EMBL" id="AP024222">
    <property type="protein sequence ID" value="BCO07276.1"/>
    <property type="molecule type" value="Genomic_DNA"/>
</dbReference>
<keyword evidence="2" id="KW-1003">Cell membrane</keyword>
<proteinExistence type="predicted"/>
<evidence type="ECO:0000313" key="8">
    <source>
        <dbReference type="EMBL" id="BCO07276.1"/>
    </source>
</evidence>
<sequence length="70" mass="7356">MYAIAAVVLGGTSLMGGKGRMFGTMIGVLIIGVLNNGLNIIGVSAFWQQVIQGLVILVAVLIDVIRSKRK</sequence>
<organism evidence="7 10">
    <name type="scientific">Lactococcus lactis subsp. cremoris</name>
    <name type="common">Streptococcus cremoris</name>
    <dbReference type="NCBI Taxonomy" id="1359"/>
    <lineage>
        <taxon>Bacteria</taxon>
        <taxon>Bacillati</taxon>
        <taxon>Bacillota</taxon>
        <taxon>Bacilli</taxon>
        <taxon>Lactobacillales</taxon>
        <taxon>Streptococcaceae</taxon>
        <taxon>Lactococcus</taxon>
    </lineage>
</organism>
<accession>A0A1V0PIX8</accession>
<evidence type="ECO:0000313" key="7">
    <source>
        <dbReference type="EMBL" id="ARE28942.1"/>
    </source>
</evidence>
<dbReference type="Proteomes" id="UP000663552">
    <property type="component" value="Chromosome"/>
</dbReference>
<evidence type="ECO:0000313" key="9">
    <source>
        <dbReference type="EMBL" id="QSD63458.1"/>
    </source>
</evidence>
<evidence type="ECO:0000256" key="6">
    <source>
        <dbReference type="SAM" id="Phobius"/>
    </source>
</evidence>
<feature type="transmembrane region" description="Helical" evidence="6">
    <location>
        <begin position="21"/>
        <end position="40"/>
    </location>
</feature>
<evidence type="ECO:0000256" key="1">
    <source>
        <dbReference type="ARBA" id="ARBA00004651"/>
    </source>
</evidence>
<keyword evidence="5 6" id="KW-0472">Membrane</keyword>
<gene>
    <name evidence="9" type="ORF">LL1196_1842</name>
    <name evidence="8" type="ORF">LLC_25160</name>
    <name evidence="7" type="ORF">LLJM1_1587</name>
</gene>
<evidence type="ECO:0000256" key="4">
    <source>
        <dbReference type="ARBA" id="ARBA00022989"/>
    </source>
</evidence>
<reference evidence="7 10" key="1">
    <citation type="journal article" date="2017" name="BMC Genomics">
        <title>Comparative and functional genomics of the Lactococcus lactis taxon; insights into evolution and niche adaptation.</title>
        <authorList>
            <person name="Kelleher P."/>
            <person name="Bottacini F."/>
            <person name="Mahony J."/>
            <person name="Kilcawley K.N."/>
            <person name="van Sinderen D."/>
        </authorList>
    </citation>
    <scope>NUCLEOTIDE SEQUENCE [LARGE SCALE GENOMIC DNA]</scope>
    <source>
        <strain evidence="7 10">JM1</strain>
    </source>
</reference>
<keyword evidence="3 6" id="KW-0812">Transmembrane</keyword>
<dbReference type="EMBL" id="CP015899">
    <property type="protein sequence ID" value="ARE28942.1"/>
    <property type="molecule type" value="Genomic_DNA"/>
</dbReference>
<reference evidence="9" key="2">
    <citation type="journal article" date="2020" name="Mol. Microbiol.">
        <title>The CWPS Rubik's cube: Linking diversity of cell wall polysaccharide structures with the encoded biosynthetic machinery of selected Lactococcus lactis strains.</title>
        <authorList>
            <person name="Mahony J."/>
            <person name="Frantzen C."/>
            <person name="Vinogradov E."/>
            <person name="Sadovskaya I."/>
            <person name="Theodorou I."/>
            <person name="Kelleher P."/>
            <person name="Chapot-Chartier M.P."/>
            <person name="Cambillau C."/>
            <person name="Holo H."/>
            <person name="van Sinderen D."/>
        </authorList>
    </citation>
    <scope>NUCLEOTIDE SEQUENCE</scope>
    <source>
        <strain evidence="9">1196</strain>
    </source>
</reference>
<dbReference type="PANTHER" id="PTHR32196:SF72">
    <property type="entry name" value="RIBOSE IMPORT PERMEASE PROTEIN RBSC"/>
    <property type="match status" value="1"/>
</dbReference>